<comment type="similarity">
    <text evidence="1 3">Belongs to the RRF family.</text>
</comment>
<dbReference type="Gene3D" id="1.10.132.20">
    <property type="entry name" value="Ribosome-recycling factor"/>
    <property type="match status" value="1"/>
</dbReference>
<proteinExistence type="inferred from homology"/>
<dbReference type="Proteomes" id="UP001354971">
    <property type="component" value="Unassembled WGS sequence"/>
</dbReference>
<accession>A0ABU7LNH8</accession>
<keyword evidence="2 3" id="KW-0648">Protein biosynthesis</keyword>
<comment type="function">
    <text evidence="3">Responsible for the release of ribosomes from messenger RNA at the termination of protein biosynthesis. May increase the efficiency of translation by recycling ribosomes from one round of translation to another.</text>
</comment>
<dbReference type="PANTHER" id="PTHR20982">
    <property type="entry name" value="RIBOSOME RECYCLING FACTOR"/>
    <property type="match status" value="1"/>
</dbReference>
<feature type="compositionally biased region" description="Basic and acidic residues" evidence="4">
    <location>
        <begin position="142"/>
        <end position="156"/>
    </location>
</feature>
<organism evidence="6 7">
    <name type="scientific">Hyphobacterium lacteum</name>
    <dbReference type="NCBI Taxonomy" id="3116575"/>
    <lineage>
        <taxon>Bacteria</taxon>
        <taxon>Pseudomonadati</taxon>
        <taxon>Pseudomonadota</taxon>
        <taxon>Alphaproteobacteria</taxon>
        <taxon>Maricaulales</taxon>
        <taxon>Maricaulaceae</taxon>
        <taxon>Hyphobacterium</taxon>
    </lineage>
</organism>
<dbReference type="InterPro" id="IPR023584">
    <property type="entry name" value="Ribosome_recyc_fac_dom"/>
</dbReference>
<keyword evidence="7" id="KW-1185">Reference proteome</keyword>
<dbReference type="NCBIfam" id="TIGR00496">
    <property type="entry name" value="frr"/>
    <property type="match status" value="1"/>
</dbReference>
<gene>
    <name evidence="3 6" type="primary">frr</name>
    <name evidence="6" type="ORF">V0U79_00830</name>
</gene>
<reference evidence="6 7" key="1">
    <citation type="submission" date="2024-01" db="EMBL/GenBank/DDBJ databases">
        <title>Hyphobacterium bacterium isolated from marine sediment.</title>
        <authorList>
            <person name="Zhao S."/>
        </authorList>
    </citation>
    <scope>NUCLEOTIDE SEQUENCE [LARGE SCALE GENOMIC DNA]</scope>
    <source>
        <strain evidence="7">HN65</strain>
    </source>
</reference>
<evidence type="ECO:0000256" key="4">
    <source>
        <dbReference type="SAM" id="MobiDB-lite"/>
    </source>
</evidence>
<dbReference type="PANTHER" id="PTHR20982:SF3">
    <property type="entry name" value="MITOCHONDRIAL RIBOSOME RECYCLING FACTOR PSEUDO 1"/>
    <property type="match status" value="1"/>
</dbReference>
<dbReference type="HAMAP" id="MF_00040">
    <property type="entry name" value="RRF"/>
    <property type="match status" value="1"/>
</dbReference>
<evidence type="ECO:0000256" key="1">
    <source>
        <dbReference type="ARBA" id="ARBA00005912"/>
    </source>
</evidence>
<dbReference type="EMBL" id="JAZDRP010000001">
    <property type="protein sequence ID" value="MEE2524894.1"/>
    <property type="molecule type" value="Genomic_DNA"/>
</dbReference>
<comment type="caution">
    <text evidence="6">The sequence shown here is derived from an EMBL/GenBank/DDBJ whole genome shotgun (WGS) entry which is preliminary data.</text>
</comment>
<evidence type="ECO:0000313" key="6">
    <source>
        <dbReference type="EMBL" id="MEE2524894.1"/>
    </source>
</evidence>
<sequence>MSASIDLKDLQRRMDGALDALHKDFGSLRTGRASASLLDAINVEAYGSPTPINQVGTVSVPEPRMISVQVWDKELVGAVDKAIRNSPLGVNPVVEGTLLRIPIPPLNEERRAELAKAASSYAEHARVAIRNVRRDGMDTLKQMEKDGEISEDELKSQSDSVQKLTDDYVGKVDSSLKSKQDEIMQV</sequence>
<protein>
    <recommendedName>
        <fullName evidence="3">Ribosome-recycling factor</fullName>
        <shortName evidence="3">RRF</shortName>
    </recommendedName>
    <alternativeName>
        <fullName evidence="3">Ribosome-releasing factor</fullName>
    </alternativeName>
</protein>
<dbReference type="CDD" id="cd00520">
    <property type="entry name" value="RRF"/>
    <property type="match status" value="1"/>
</dbReference>
<dbReference type="Pfam" id="PF01765">
    <property type="entry name" value="RRF"/>
    <property type="match status" value="1"/>
</dbReference>
<evidence type="ECO:0000256" key="2">
    <source>
        <dbReference type="ARBA" id="ARBA00022917"/>
    </source>
</evidence>
<dbReference type="SUPFAM" id="SSF55194">
    <property type="entry name" value="Ribosome recycling factor, RRF"/>
    <property type="match status" value="1"/>
</dbReference>
<comment type="subcellular location">
    <subcellularLocation>
        <location evidence="3">Cytoplasm</location>
    </subcellularLocation>
</comment>
<evidence type="ECO:0000313" key="7">
    <source>
        <dbReference type="Proteomes" id="UP001354971"/>
    </source>
</evidence>
<dbReference type="InterPro" id="IPR036191">
    <property type="entry name" value="RRF_sf"/>
</dbReference>
<keyword evidence="3" id="KW-0963">Cytoplasm</keyword>
<evidence type="ECO:0000259" key="5">
    <source>
        <dbReference type="Pfam" id="PF01765"/>
    </source>
</evidence>
<feature type="domain" description="Ribosome recycling factor" evidence="5">
    <location>
        <begin position="21"/>
        <end position="184"/>
    </location>
</feature>
<name>A0ABU7LNH8_9PROT</name>
<dbReference type="RefSeq" id="WP_330197560.1">
    <property type="nucleotide sequence ID" value="NZ_JAZDRP010000001.1"/>
</dbReference>
<feature type="region of interest" description="Disordered" evidence="4">
    <location>
        <begin position="142"/>
        <end position="166"/>
    </location>
</feature>
<dbReference type="Gene3D" id="3.30.1360.40">
    <property type="match status" value="1"/>
</dbReference>
<dbReference type="InterPro" id="IPR002661">
    <property type="entry name" value="Ribosome_recyc_fac"/>
</dbReference>
<evidence type="ECO:0000256" key="3">
    <source>
        <dbReference type="HAMAP-Rule" id="MF_00040"/>
    </source>
</evidence>